<evidence type="ECO:0000313" key="3">
    <source>
        <dbReference type="EMBL" id="MCS0658136.1"/>
    </source>
</evidence>
<dbReference type="Proteomes" id="UP001204621">
    <property type="component" value="Unassembled WGS sequence"/>
</dbReference>
<gene>
    <name evidence="3" type="ORF">NX778_08675</name>
</gene>
<comment type="caution">
    <text evidence="3">The sequence shown here is derived from an EMBL/GenBank/DDBJ whole genome shotgun (WGS) entry which is preliminary data.</text>
</comment>
<evidence type="ECO:0000256" key="1">
    <source>
        <dbReference type="ARBA" id="ARBA00007274"/>
    </source>
</evidence>
<dbReference type="InterPro" id="IPR051159">
    <property type="entry name" value="Hexapeptide_acetyltransf"/>
</dbReference>
<keyword evidence="3" id="KW-0012">Acyltransferase</keyword>
<proteinExistence type="inferred from homology"/>
<dbReference type="GO" id="GO:0016746">
    <property type="term" value="F:acyltransferase activity"/>
    <property type="evidence" value="ECO:0007669"/>
    <property type="project" value="UniProtKB-KW"/>
</dbReference>
<dbReference type="InterPro" id="IPR011004">
    <property type="entry name" value="Trimer_LpxA-like_sf"/>
</dbReference>
<name>A0ABT2CW04_9BURK</name>
<accession>A0ABT2CW04</accession>
<reference evidence="3 4" key="1">
    <citation type="submission" date="2022-08" db="EMBL/GenBank/DDBJ databases">
        <title>Reclassification of Massilia species as members of the genera Telluria, Duganella, Pseudoduganella, Mokoshia gen. nov. and Zemynaea gen. nov. using orthogonal and non-orthogonal genome-based approaches.</title>
        <authorList>
            <person name="Bowman J.P."/>
        </authorList>
    </citation>
    <scope>NUCLEOTIDE SEQUENCE [LARGE SCALE GENOMIC DNA]</scope>
    <source>
        <strain evidence="3 4">JCM 31606</strain>
    </source>
</reference>
<dbReference type="RefSeq" id="WP_258811324.1">
    <property type="nucleotide sequence ID" value="NZ_JANUGU010000002.1"/>
</dbReference>
<dbReference type="CDD" id="cd04647">
    <property type="entry name" value="LbH_MAT_like"/>
    <property type="match status" value="1"/>
</dbReference>
<evidence type="ECO:0000313" key="4">
    <source>
        <dbReference type="Proteomes" id="UP001204621"/>
    </source>
</evidence>
<protein>
    <submittedName>
        <fullName evidence="3">Acyltransferase</fullName>
    </submittedName>
</protein>
<evidence type="ECO:0000256" key="2">
    <source>
        <dbReference type="ARBA" id="ARBA00022679"/>
    </source>
</evidence>
<dbReference type="InterPro" id="IPR001451">
    <property type="entry name" value="Hexapep"/>
</dbReference>
<organism evidence="3 4">
    <name type="scientific">Massilia terrae</name>
    <dbReference type="NCBI Taxonomy" id="1811224"/>
    <lineage>
        <taxon>Bacteria</taxon>
        <taxon>Pseudomonadati</taxon>
        <taxon>Pseudomonadota</taxon>
        <taxon>Betaproteobacteria</taxon>
        <taxon>Burkholderiales</taxon>
        <taxon>Oxalobacteraceae</taxon>
        <taxon>Telluria group</taxon>
        <taxon>Massilia</taxon>
    </lineage>
</organism>
<sequence length="170" mass="18367">MKLKRMYMNLCRSRPMRGLYRGLSLASTYVGEAMAIWRAVAFFPEARGLLLDRTASLKYRENITFGSNIIVGAHAVLGAHSPIRLGNNVRISRGVCIETATLNIRGVVPYVHQSKPIVIEDNVWLGMNCMVLGGVTIGAGSVVGAGAVVTKDLPPNSICVSAKNQVRLKA</sequence>
<dbReference type="SUPFAM" id="SSF51161">
    <property type="entry name" value="Trimeric LpxA-like enzymes"/>
    <property type="match status" value="1"/>
</dbReference>
<dbReference type="PANTHER" id="PTHR23416:SF23">
    <property type="entry name" value="ACETYLTRANSFERASE C18B11.09C-RELATED"/>
    <property type="match status" value="1"/>
</dbReference>
<dbReference type="Gene3D" id="2.160.10.10">
    <property type="entry name" value="Hexapeptide repeat proteins"/>
    <property type="match status" value="1"/>
</dbReference>
<comment type="similarity">
    <text evidence="1">Belongs to the transferase hexapeptide repeat family.</text>
</comment>
<dbReference type="Pfam" id="PF00132">
    <property type="entry name" value="Hexapep"/>
    <property type="match status" value="1"/>
</dbReference>
<dbReference type="PANTHER" id="PTHR23416">
    <property type="entry name" value="SIALIC ACID SYNTHASE-RELATED"/>
    <property type="match status" value="1"/>
</dbReference>
<dbReference type="EMBL" id="JANUGU010000002">
    <property type="protein sequence ID" value="MCS0658136.1"/>
    <property type="molecule type" value="Genomic_DNA"/>
</dbReference>
<keyword evidence="2" id="KW-0808">Transferase</keyword>
<keyword evidence="4" id="KW-1185">Reference proteome</keyword>